<dbReference type="PANTHER" id="PTHR40465">
    <property type="entry name" value="CHROMOSOME 1, WHOLE GENOME SHOTGUN SEQUENCE"/>
    <property type="match status" value="1"/>
</dbReference>
<feature type="transmembrane region" description="Helical" evidence="2">
    <location>
        <begin position="75"/>
        <end position="95"/>
    </location>
</feature>
<protein>
    <recommendedName>
        <fullName evidence="3">DUF6534 domain-containing protein</fullName>
    </recommendedName>
</protein>
<dbReference type="PANTHER" id="PTHR40465:SF1">
    <property type="entry name" value="DUF6534 DOMAIN-CONTAINING PROTEIN"/>
    <property type="match status" value="1"/>
</dbReference>
<keyword evidence="5" id="KW-1185">Reference proteome</keyword>
<dbReference type="OrthoDB" id="3223377at2759"/>
<feature type="non-terminal residue" evidence="4">
    <location>
        <position position="304"/>
    </location>
</feature>
<gene>
    <name evidence="4" type="ORF">CPB84DRAFT_1684561</name>
</gene>
<dbReference type="Pfam" id="PF20152">
    <property type="entry name" value="DUF6534"/>
    <property type="match status" value="1"/>
</dbReference>
<keyword evidence="2" id="KW-0812">Transmembrane</keyword>
<keyword evidence="2" id="KW-0472">Membrane</keyword>
<feature type="domain" description="DUF6534" evidence="3">
    <location>
        <begin position="153"/>
        <end position="241"/>
    </location>
</feature>
<dbReference type="Proteomes" id="UP000724874">
    <property type="component" value="Unassembled WGS sequence"/>
</dbReference>
<comment type="caution">
    <text evidence="4">The sequence shown here is derived from an EMBL/GenBank/DDBJ whole genome shotgun (WGS) entry which is preliminary data.</text>
</comment>
<organism evidence="4 5">
    <name type="scientific">Gymnopilus junonius</name>
    <name type="common">Spectacular rustgill mushroom</name>
    <name type="synonym">Gymnopilus spectabilis subsp. junonius</name>
    <dbReference type="NCBI Taxonomy" id="109634"/>
    <lineage>
        <taxon>Eukaryota</taxon>
        <taxon>Fungi</taxon>
        <taxon>Dikarya</taxon>
        <taxon>Basidiomycota</taxon>
        <taxon>Agaricomycotina</taxon>
        <taxon>Agaricomycetes</taxon>
        <taxon>Agaricomycetidae</taxon>
        <taxon>Agaricales</taxon>
        <taxon>Agaricineae</taxon>
        <taxon>Hymenogastraceae</taxon>
        <taxon>Gymnopilus</taxon>
    </lineage>
</organism>
<dbReference type="EMBL" id="JADNYJ010000088">
    <property type="protein sequence ID" value="KAF8887891.1"/>
    <property type="molecule type" value="Genomic_DNA"/>
</dbReference>
<feature type="transmembrane region" description="Helical" evidence="2">
    <location>
        <begin position="34"/>
        <end position="55"/>
    </location>
</feature>
<dbReference type="AlphaFoldDB" id="A0A9P5NIY6"/>
<feature type="transmembrane region" description="Helical" evidence="2">
    <location>
        <begin position="107"/>
        <end position="128"/>
    </location>
</feature>
<dbReference type="InterPro" id="IPR045339">
    <property type="entry name" value="DUF6534"/>
</dbReference>
<sequence length="304" mass="33527">IVGYLLHWGLFGILCTQVYMYYIAFPKDPARNKIFVYVVFAFELLQTIMMTKSAWHVFAVGFGNYSYYNAIDLAWLEVPLICGIVAFLAQVFYAYRISLLARSYRVPGLIFALAVVQLAGAIASAVVLKEVVVFSQLLGPHFYITAGVWNGGSALCDVIIAVCMTYYLSRHKSAVMKDTQVLLGKVMTLVIETGTATAAIAILNLVLALLPNHPAYYQVPSEILAKVYSNSMMVLLNSRMHIGPESSFTDRVHISEFRSEDVATFPTNAIELSEGMTIGQGDVESERVGKHDDRDSPDTAPSVV</sequence>
<feature type="transmembrane region" description="Helical" evidence="2">
    <location>
        <begin position="148"/>
        <end position="168"/>
    </location>
</feature>
<evidence type="ECO:0000259" key="3">
    <source>
        <dbReference type="Pfam" id="PF20152"/>
    </source>
</evidence>
<name>A0A9P5NIY6_GYMJU</name>
<feature type="transmembrane region" description="Helical" evidence="2">
    <location>
        <begin position="6"/>
        <end position="22"/>
    </location>
</feature>
<feature type="compositionally biased region" description="Basic and acidic residues" evidence="1">
    <location>
        <begin position="284"/>
        <end position="297"/>
    </location>
</feature>
<evidence type="ECO:0000313" key="4">
    <source>
        <dbReference type="EMBL" id="KAF8887891.1"/>
    </source>
</evidence>
<evidence type="ECO:0000313" key="5">
    <source>
        <dbReference type="Proteomes" id="UP000724874"/>
    </source>
</evidence>
<proteinExistence type="predicted"/>
<feature type="region of interest" description="Disordered" evidence="1">
    <location>
        <begin position="281"/>
        <end position="304"/>
    </location>
</feature>
<reference evidence="4" key="1">
    <citation type="submission" date="2020-11" db="EMBL/GenBank/DDBJ databases">
        <authorList>
            <consortium name="DOE Joint Genome Institute"/>
            <person name="Ahrendt S."/>
            <person name="Riley R."/>
            <person name="Andreopoulos W."/>
            <person name="LaButti K."/>
            <person name="Pangilinan J."/>
            <person name="Ruiz-duenas F.J."/>
            <person name="Barrasa J.M."/>
            <person name="Sanchez-Garcia M."/>
            <person name="Camarero S."/>
            <person name="Miyauchi S."/>
            <person name="Serrano A."/>
            <person name="Linde D."/>
            <person name="Babiker R."/>
            <person name="Drula E."/>
            <person name="Ayuso-Fernandez I."/>
            <person name="Pacheco R."/>
            <person name="Padilla G."/>
            <person name="Ferreira P."/>
            <person name="Barriuso J."/>
            <person name="Kellner H."/>
            <person name="Castanera R."/>
            <person name="Alfaro M."/>
            <person name="Ramirez L."/>
            <person name="Pisabarro A.G."/>
            <person name="Kuo A."/>
            <person name="Tritt A."/>
            <person name="Lipzen A."/>
            <person name="He G."/>
            <person name="Yan M."/>
            <person name="Ng V."/>
            <person name="Cullen D."/>
            <person name="Martin F."/>
            <person name="Rosso M.-N."/>
            <person name="Henrissat B."/>
            <person name="Hibbett D."/>
            <person name="Martinez A.T."/>
            <person name="Grigoriev I.V."/>
        </authorList>
    </citation>
    <scope>NUCLEOTIDE SEQUENCE</scope>
    <source>
        <strain evidence="4">AH 44721</strain>
    </source>
</reference>
<evidence type="ECO:0000256" key="2">
    <source>
        <dbReference type="SAM" id="Phobius"/>
    </source>
</evidence>
<evidence type="ECO:0000256" key="1">
    <source>
        <dbReference type="SAM" id="MobiDB-lite"/>
    </source>
</evidence>
<feature type="transmembrane region" description="Helical" evidence="2">
    <location>
        <begin position="189"/>
        <end position="210"/>
    </location>
</feature>
<accession>A0A9P5NIY6</accession>
<keyword evidence="2" id="KW-1133">Transmembrane helix</keyword>